<evidence type="ECO:0000256" key="3">
    <source>
        <dbReference type="ARBA" id="ARBA00023002"/>
    </source>
</evidence>
<dbReference type="Gene3D" id="3.40.50.720">
    <property type="entry name" value="NAD(P)-binding Rossmann-like Domain"/>
    <property type="match status" value="1"/>
</dbReference>
<protein>
    <recommendedName>
        <fullName evidence="6">Shikimate dehydrogenase (NADP(+))</fullName>
        <shortName evidence="6">SDH</shortName>
        <ecNumber evidence="6">1.1.1.25</ecNumber>
    </recommendedName>
</protein>
<comment type="similarity">
    <text evidence="6">Belongs to the shikimate dehydrogenase family.</text>
</comment>
<dbReference type="GO" id="GO:0019632">
    <property type="term" value="P:shikimate metabolic process"/>
    <property type="evidence" value="ECO:0007669"/>
    <property type="project" value="TreeGrafter"/>
</dbReference>
<comment type="function">
    <text evidence="6">Involved in the biosynthesis of the chorismate, which leads to the biosynthesis of aromatic amino acids. Catalyzes the reversible NADPH linked reduction of 3-dehydroshikimate (DHSA) to yield shikimate (SA).</text>
</comment>
<dbReference type="HAMAP" id="MF_00222">
    <property type="entry name" value="Shikimate_DH_AroE"/>
    <property type="match status" value="1"/>
</dbReference>
<dbReference type="InterPro" id="IPR036291">
    <property type="entry name" value="NAD(P)-bd_dom_sf"/>
</dbReference>
<evidence type="ECO:0000259" key="7">
    <source>
        <dbReference type="Pfam" id="PF08501"/>
    </source>
</evidence>
<dbReference type="UniPathway" id="UPA00053">
    <property type="reaction ID" value="UER00087"/>
</dbReference>
<proteinExistence type="inferred from homology"/>
<keyword evidence="2 6" id="KW-0028">Amino-acid biosynthesis</keyword>
<dbReference type="InterPro" id="IPR041121">
    <property type="entry name" value="SDH_C"/>
</dbReference>
<feature type="binding site" evidence="6">
    <location>
        <position position="113"/>
    </location>
    <ligand>
        <name>shikimate</name>
        <dbReference type="ChEBI" id="CHEBI:36208"/>
    </ligand>
</feature>
<feature type="binding site" evidence="6">
    <location>
        <position position="259"/>
    </location>
    <ligand>
        <name>shikimate</name>
        <dbReference type="ChEBI" id="CHEBI:36208"/>
    </ligand>
</feature>
<feature type="active site" description="Proton acceptor" evidence="6">
    <location>
        <position position="77"/>
    </location>
</feature>
<name>A0A328AEK2_9CAUL</name>
<dbReference type="Pfam" id="PF18317">
    <property type="entry name" value="SDH_C"/>
    <property type="match status" value="1"/>
</dbReference>
<dbReference type="GO" id="GO:0050661">
    <property type="term" value="F:NADP binding"/>
    <property type="evidence" value="ECO:0007669"/>
    <property type="project" value="TreeGrafter"/>
</dbReference>
<comment type="subunit">
    <text evidence="6">Homodimer.</text>
</comment>
<comment type="caution">
    <text evidence="6">Lacks conserved residue(s) required for the propagation of feature annotation.</text>
</comment>
<dbReference type="InterPro" id="IPR013708">
    <property type="entry name" value="Shikimate_DH-bd_N"/>
</dbReference>
<dbReference type="GO" id="GO:0008652">
    <property type="term" value="P:amino acid biosynthetic process"/>
    <property type="evidence" value="ECO:0007669"/>
    <property type="project" value="UniProtKB-KW"/>
</dbReference>
<dbReference type="GO" id="GO:0004764">
    <property type="term" value="F:shikimate 3-dehydrogenase (NADP+) activity"/>
    <property type="evidence" value="ECO:0007669"/>
    <property type="project" value="UniProtKB-UniRule"/>
</dbReference>
<feature type="domain" description="SDH C-terminal" evidence="8">
    <location>
        <begin position="254"/>
        <end position="279"/>
    </location>
</feature>
<feature type="domain" description="Shikimate dehydrogenase substrate binding N-terminal" evidence="7">
    <location>
        <begin position="13"/>
        <end position="100"/>
    </location>
</feature>
<dbReference type="EC" id="1.1.1.25" evidence="6"/>
<evidence type="ECO:0000256" key="4">
    <source>
        <dbReference type="ARBA" id="ARBA00023141"/>
    </source>
</evidence>
<keyword evidence="10" id="KW-1185">Reference proteome</keyword>
<dbReference type="SUPFAM" id="SSF51735">
    <property type="entry name" value="NAD(P)-binding Rossmann-fold domains"/>
    <property type="match status" value="1"/>
</dbReference>
<dbReference type="OrthoDB" id="9792692at2"/>
<dbReference type="GO" id="GO:0009423">
    <property type="term" value="P:chorismate biosynthetic process"/>
    <property type="evidence" value="ECO:0007669"/>
    <property type="project" value="UniProtKB-UniRule"/>
</dbReference>
<reference evidence="10" key="1">
    <citation type="submission" date="2018-05" db="EMBL/GenBank/DDBJ databases">
        <authorList>
            <person name="Li X."/>
        </authorList>
    </citation>
    <scope>NUCLEOTIDE SEQUENCE [LARGE SCALE GENOMIC DNA]</scope>
    <source>
        <strain evidence="10">LX32</strain>
    </source>
</reference>
<feature type="binding site" evidence="6">
    <location>
        <position position="229"/>
    </location>
    <ligand>
        <name>NADP(+)</name>
        <dbReference type="ChEBI" id="CHEBI:58349"/>
    </ligand>
</feature>
<dbReference type="Pfam" id="PF08501">
    <property type="entry name" value="Shikimate_dh_N"/>
    <property type="match status" value="1"/>
</dbReference>
<feature type="binding site" evidence="6">
    <location>
        <position position="252"/>
    </location>
    <ligand>
        <name>NADP(+)</name>
        <dbReference type="ChEBI" id="CHEBI:58349"/>
    </ligand>
</feature>
<organism evidence="9 10">
    <name type="scientific">Phenylobacterium soli</name>
    <dbReference type="NCBI Taxonomy" id="2170551"/>
    <lineage>
        <taxon>Bacteria</taxon>
        <taxon>Pseudomonadati</taxon>
        <taxon>Pseudomonadota</taxon>
        <taxon>Alphaproteobacteria</taxon>
        <taxon>Caulobacterales</taxon>
        <taxon>Caulobacteraceae</taxon>
        <taxon>Phenylobacterium</taxon>
    </lineage>
</organism>
<comment type="caution">
    <text evidence="9">The sequence shown here is derived from an EMBL/GenBank/DDBJ whole genome shotgun (WGS) entry which is preliminary data.</text>
</comment>
<feature type="binding site" evidence="6">
    <location>
        <begin position="137"/>
        <end position="141"/>
    </location>
    <ligand>
        <name>NADP(+)</name>
        <dbReference type="ChEBI" id="CHEBI:58349"/>
    </ligand>
</feature>
<dbReference type="FunFam" id="3.40.50.720:FF:000086">
    <property type="entry name" value="Quinate/shikimate dehydrogenase"/>
    <property type="match status" value="1"/>
</dbReference>
<evidence type="ECO:0000256" key="2">
    <source>
        <dbReference type="ARBA" id="ARBA00022605"/>
    </source>
</evidence>
<dbReference type="CDD" id="cd01065">
    <property type="entry name" value="NAD_bind_Shikimate_DH"/>
    <property type="match status" value="1"/>
</dbReference>
<dbReference type="PANTHER" id="PTHR21089:SF1">
    <property type="entry name" value="BIFUNCTIONAL 3-DEHYDROQUINATE DEHYDRATASE_SHIKIMATE DEHYDROGENASE, CHLOROPLASTIC"/>
    <property type="match status" value="1"/>
</dbReference>
<dbReference type="SUPFAM" id="SSF53223">
    <property type="entry name" value="Aminoacid dehydrogenase-like, N-terminal domain"/>
    <property type="match status" value="1"/>
</dbReference>
<dbReference type="NCBIfam" id="NF009201">
    <property type="entry name" value="PRK12549.1"/>
    <property type="match status" value="1"/>
</dbReference>
<dbReference type="Gene3D" id="3.40.50.10860">
    <property type="entry name" value="Leucine Dehydrogenase, chain A, domain 1"/>
    <property type="match status" value="1"/>
</dbReference>
<gene>
    <name evidence="6" type="primary">aroE</name>
    <name evidence="9" type="ORF">DJ017_18460</name>
</gene>
<accession>A0A328AEK2</accession>
<dbReference type="PANTHER" id="PTHR21089">
    <property type="entry name" value="SHIKIMATE DEHYDROGENASE"/>
    <property type="match status" value="1"/>
</dbReference>
<feature type="binding site" evidence="6">
    <location>
        <position position="231"/>
    </location>
    <ligand>
        <name>shikimate</name>
        <dbReference type="ChEBI" id="CHEBI:36208"/>
    </ligand>
</feature>
<evidence type="ECO:0000256" key="6">
    <source>
        <dbReference type="HAMAP-Rule" id="MF_00222"/>
    </source>
</evidence>
<comment type="pathway">
    <text evidence="5">Aromatic compound metabolism; 3,4-dihydroxybenzoate biosynthesis; 3-dehydroquinate from D-quinate (NAD(+) route).</text>
</comment>
<comment type="pathway">
    <text evidence="1 6">Metabolic intermediate biosynthesis; chorismate biosynthesis; chorismate from D-erythrose 4-phosphate and phosphoenolpyruvate: step 4/7.</text>
</comment>
<keyword evidence="4 6" id="KW-0057">Aromatic amino acid biosynthesis</keyword>
<dbReference type="NCBIfam" id="NF001319">
    <property type="entry name" value="PRK00258.3-3"/>
    <property type="match status" value="1"/>
</dbReference>
<dbReference type="RefSeq" id="WP_111530366.1">
    <property type="nucleotide sequence ID" value="NZ_JBHRSG010000003.1"/>
</dbReference>
<dbReference type="InterPro" id="IPR022893">
    <property type="entry name" value="Shikimate_DH_fam"/>
</dbReference>
<feature type="binding site" evidence="6">
    <location>
        <position position="98"/>
    </location>
    <ligand>
        <name>shikimate</name>
        <dbReference type="ChEBI" id="CHEBI:36208"/>
    </ligand>
</feature>
<evidence type="ECO:0000256" key="1">
    <source>
        <dbReference type="ARBA" id="ARBA00004871"/>
    </source>
</evidence>
<feature type="binding site" evidence="6">
    <location>
        <position position="73"/>
    </location>
    <ligand>
        <name>shikimate</name>
        <dbReference type="ChEBI" id="CHEBI:36208"/>
    </ligand>
</feature>
<dbReference type="GO" id="GO:0009073">
    <property type="term" value="P:aromatic amino acid family biosynthetic process"/>
    <property type="evidence" value="ECO:0007669"/>
    <property type="project" value="UniProtKB-KW"/>
</dbReference>
<evidence type="ECO:0000313" key="10">
    <source>
        <dbReference type="Proteomes" id="UP000249254"/>
    </source>
</evidence>
<sequence>MSATSQQLIRTGLVGDGIQGSRSPALHEEEAAALGLQLTYVRFDLADPATPQRSLEEVLDYAQGAGFAGVNVTYPYKQQVIALLDELSPQAERLGAVNTVIFKDGRRTGHNTDWFGFRENFRRGLPEAPRERVAQLGAGGAGLAVGYALLEEGVGQLVVFDLDRARAQAFVETLGRLFGPERVAIGSDLAGALGAANGVVNCTPIGMTRHPGSPAPAELLTPRLWVADIVYVPFETELLRSARAAGCRTLDGGGMVVFQAAEAFRLFTGVTPDAERMRARFLDSIRDDLGTSATGDAA</sequence>
<evidence type="ECO:0000313" key="9">
    <source>
        <dbReference type="EMBL" id="RAK51804.1"/>
    </source>
</evidence>
<comment type="catalytic activity">
    <reaction evidence="6">
        <text>shikimate + NADP(+) = 3-dehydroshikimate + NADPH + H(+)</text>
        <dbReference type="Rhea" id="RHEA:17737"/>
        <dbReference type="ChEBI" id="CHEBI:15378"/>
        <dbReference type="ChEBI" id="CHEBI:16630"/>
        <dbReference type="ChEBI" id="CHEBI:36208"/>
        <dbReference type="ChEBI" id="CHEBI:57783"/>
        <dbReference type="ChEBI" id="CHEBI:58349"/>
        <dbReference type="EC" id="1.1.1.25"/>
    </reaction>
</comment>
<dbReference type="AlphaFoldDB" id="A0A328AEK2"/>
<keyword evidence="6" id="KW-0521">NADP</keyword>
<dbReference type="Proteomes" id="UP000249254">
    <property type="component" value="Unassembled WGS sequence"/>
</dbReference>
<dbReference type="GO" id="GO:0005829">
    <property type="term" value="C:cytosol"/>
    <property type="evidence" value="ECO:0007669"/>
    <property type="project" value="TreeGrafter"/>
</dbReference>
<dbReference type="EMBL" id="QFYQ01000002">
    <property type="protein sequence ID" value="RAK51804.1"/>
    <property type="molecule type" value="Genomic_DNA"/>
</dbReference>
<keyword evidence="3 6" id="KW-0560">Oxidoreductase</keyword>
<evidence type="ECO:0000256" key="5">
    <source>
        <dbReference type="ARBA" id="ARBA00060613"/>
    </source>
</evidence>
<dbReference type="InterPro" id="IPR046346">
    <property type="entry name" value="Aminoacid_DH-like_N_sf"/>
</dbReference>
<evidence type="ECO:0000259" key="8">
    <source>
        <dbReference type="Pfam" id="PF18317"/>
    </source>
</evidence>
<feature type="binding site" evidence="6">
    <location>
        <begin position="21"/>
        <end position="23"/>
    </location>
    <ligand>
        <name>shikimate</name>
        <dbReference type="ChEBI" id="CHEBI:36208"/>
    </ligand>
</feature>